<dbReference type="EMBL" id="JXTC01000119">
    <property type="protein sequence ID" value="PON87310.1"/>
    <property type="molecule type" value="Genomic_DNA"/>
</dbReference>
<sequence length="60" mass="6764">MKDKRLVQRKPGMEGIRLWKLHDSVLVKFKGHLIIINKHGTKLGWSSSNVTLNSKPGGDL</sequence>
<evidence type="ECO:0008006" key="3">
    <source>
        <dbReference type="Google" id="ProtNLM"/>
    </source>
</evidence>
<keyword evidence="2" id="KW-1185">Reference proteome</keyword>
<proteinExistence type="predicted"/>
<comment type="caution">
    <text evidence="1">The sequence shown here is derived from an EMBL/GenBank/DDBJ whole genome shotgun (WGS) entry which is preliminary data.</text>
</comment>
<evidence type="ECO:0000313" key="1">
    <source>
        <dbReference type="EMBL" id="PON87310.1"/>
    </source>
</evidence>
<dbReference type="AlphaFoldDB" id="A0A2P5EP36"/>
<name>A0A2P5EP36_TREOI</name>
<accession>A0A2P5EP36</accession>
<protein>
    <recommendedName>
        <fullName evidence="3">Bulb-type lectin domain containing protein</fullName>
    </recommendedName>
</protein>
<dbReference type="OrthoDB" id="10426455at2759"/>
<dbReference type="Proteomes" id="UP000237000">
    <property type="component" value="Unassembled WGS sequence"/>
</dbReference>
<reference evidence="2" key="1">
    <citation type="submission" date="2016-06" db="EMBL/GenBank/DDBJ databases">
        <title>Parallel loss of symbiosis genes in relatives of nitrogen-fixing non-legume Parasponia.</title>
        <authorList>
            <person name="Van Velzen R."/>
            <person name="Holmer R."/>
            <person name="Bu F."/>
            <person name="Rutten L."/>
            <person name="Van Zeijl A."/>
            <person name="Liu W."/>
            <person name="Santuari L."/>
            <person name="Cao Q."/>
            <person name="Sharma T."/>
            <person name="Shen D."/>
            <person name="Roswanjaya Y."/>
            <person name="Wardhani T."/>
            <person name="Kalhor M.S."/>
            <person name="Jansen J."/>
            <person name="Van den Hoogen J."/>
            <person name="Gungor B."/>
            <person name="Hartog M."/>
            <person name="Hontelez J."/>
            <person name="Verver J."/>
            <person name="Yang W.-C."/>
            <person name="Schijlen E."/>
            <person name="Repin R."/>
            <person name="Schilthuizen M."/>
            <person name="Schranz E."/>
            <person name="Heidstra R."/>
            <person name="Miyata K."/>
            <person name="Fedorova E."/>
            <person name="Kohlen W."/>
            <person name="Bisseling T."/>
            <person name="Smit S."/>
            <person name="Geurts R."/>
        </authorList>
    </citation>
    <scope>NUCLEOTIDE SEQUENCE [LARGE SCALE GENOMIC DNA]</scope>
    <source>
        <strain evidence="2">cv. RG33-2</strain>
    </source>
</reference>
<gene>
    <name evidence="1" type="ORF">TorRG33x02_169460</name>
</gene>
<evidence type="ECO:0000313" key="2">
    <source>
        <dbReference type="Proteomes" id="UP000237000"/>
    </source>
</evidence>
<dbReference type="InParanoid" id="A0A2P5EP36"/>
<organism evidence="1 2">
    <name type="scientific">Trema orientale</name>
    <name type="common">Charcoal tree</name>
    <name type="synonym">Celtis orientalis</name>
    <dbReference type="NCBI Taxonomy" id="63057"/>
    <lineage>
        <taxon>Eukaryota</taxon>
        <taxon>Viridiplantae</taxon>
        <taxon>Streptophyta</taxon>
        <taxon>Embryophyta</taxon>
        <taxon>Tracheophyta</taxon>
        <taxon>Spermatophyta</taxon>
        <taxon>Magnoliopsida</taxon>
        <taxon>eudicotyledons</taxon>
        <taxon>Gunneridae</taxon>
        <taxon>Pentapetalae</taxon>
        <taxon>rosids</taxon>
        <taxon>fabids</taxon>
        <taxon>Rosales</taxon>
        <taxon>Cannabaceae</taxon>
        <taxon>Trema</taxon>
    </lineage>
</organism>